<comment type="caution">
    <text evidence="10">The sequence shown here is derived from an EMBL/GenBank/DDBJ whole genome shotgun (WGS) entry which is preliminary data.</text>
</comment>
<evidence type="ECO:0000256" key="2">
    <source>
        <dbReference type="ARBA" id="ARBA00007783"/>
    </source>
</evidence>
<keyword evidence="3" id="KW-0813">Transport</keyword>
<evidence type="ECO:0000256" key="3">
    <source>
        <dbReference type="ARBA" id="ARBA00022448"/>
    </source>
</evidence>
<keyword evidence="5 8" id="KW-0812">Transmembrane</keyword>
<dbReference type="Proteomes" id="UP000092024">
    <property type="component" value="Unassembled WGS sequence"/>
</dbReference>
<comment type="subcellular location">
    <subcellularLocation>
        <location evidence="1">Cell membrane</location>
        <topology evidence="1">Multi-pass membrane protein</topology>
    </subcellularLocation>
</comment>
<feature type="transmembrane region" description="Helical" evidence="8">
    <location>
        <begin position="350"/>
        <end position="372"/>
    </location>
</feature>
<feature type="transmembrane region" description="Helical" evidence="8">
    <location>
        <begin position="20"/>
        <end position="38"/>
    </location>
</feature>
<dbReference type="PANTHER" id="PTHR30294">
    <property type="entry name" value="MEMBRANE COMPONENT OF ABC TRANSPORTER YHHJ-RELATED"/>
    <property type="match status" value="1"/>
</dbReference>
<feature type="transmembrane region" description="Helical" evidence="8">
    <location>
        <begin position="187"/>
        <end position="207"/>
    </location>
</feature>
<dbReference type="STRING" id="1844972.A7K91_02050"/>
<dbReference type="InterPro" id="IPR047817">
    <property type="entry name" value="ABC2_TM_bact-type"/>
</dbReference>
<dbReference type="PANTHER" id="PTHR30294:SF38">
    <property type="entry name" value="TRANSPORT PERMEASE PROTEIN"/>
    <property type="match status" value="1"/>
</dbReference>
<evidence type="ECO:0000259" key="9">
    <source>
        <dbReference type="PROSITE" id="PS51012"/>
    </source>
</evidence>
<dbReference type="InterPro" id="IPR051449">
    <property type="entry name" value="ABC-2_transporter_component"/>
</dbReference>
<dbReference type="EMBL" id="LYPA01000080">
    <property type="protein sequence ID" value="OBR62423.1"/>
    <property type="molecule type" value="Genomic_DNA"/>
</dbReference>
<keyword evidence="6 8" id="KW-1133">Transmembrane helix</keyword>
<accession>A0A1A5YA31</accession>
<feature type="transmembrane region" description="Helical" evidence="8">
    <location>
        <begin position="262"/>
        <end position="287"/>
    </location>
</feature>
<evidence type="ECO:0000256" key="6">
    <source>
        <dbReference type="ARBA" id="ARBA00022989"/>
    </source>
</evidence>
<evidence type="ECO:0000313" key="10">
    <source>
        <dbReference type="EMBL" id="OBR62423.1"/>
    </source>
</evidence>
<feature type="domain" description="ABC transmembrane type-2" evidence="9">
    <location>
        <begin position="150"/>
        <end position="375"/>
    </location>
</feature>
<evidence type="ECO:0000256" key="5">
    <source>
        <dbReference type="ARBA" id="ARBA00022692"/>
    </source>
</evidence>
<keyword evidence="11" id="KW-1185">Reference proteome</keyword>
<name>A0A1A5YA31_9BACL</name>
<dbReference type="InterPro" id="IPR013525">
    <property type="entry name" value="ABC2_TM"/>
</dbReference>
<evidence type="ECO:0000256" key="1">
    <source>
        <dbReference type="ARBA" id="ARBA00004651"/>
    </source>
</evidence>
<feature type="transmembrane region" description="Helical" evidence="8">
    <location>
        <begin position="228"/>
        <end position="250"/>
    </location>
</feature>
<dbReference type="RefSeq" id="WP_068687283.1">
    <property type="nucleotide sequence ID" value="NZ_LYPA01000080.1"/>
</dbReference>
<protein>
    <submittedName>
        <fullName evidence="10">Multidrug ABC transporter permease</fullName>
    </submittedName>
</protein>
<evidence type="ECO:0000256" key="7">
    <source>
        <dbReference type="ARBA" id="ARBA00023136"/>
    </source>
</evidence>
<organism evidence="10 11">
    <name type="scientific">Paenibacillus oryzae</name>
    <dbReference type="NCBI Taxonomy" id="1844972"/>
    <lineage>
        <taxon>Bacteria</taxon>
        <taxon>Bacillati</taxon>
        <taxon>Bacillota</taxon>
        <taxon>Bacilli</taxon>
        <taxon>Bacillales</taxon>
        <taxon>Paenibacillaceae</taxon>
        <taxon>Paenibacillus</taxon>
    </lineage>
</organism>
<keyword evidence="4" id="KW-1003">Cell membrane</keyword>
<gene>
    <name evidence="10" type="ORF">A7K91_02050</name>
</gene>
<feature type="transmembrane region" description="Helical" evidence="8">
    <location>
        <begin position="294"/>
        <end position="314"/>
    </location>
</feature>
<evidence type="ECO:0000313" key="11">
    <source>
        <dbReference type="Proteomes" id="UP000092024"/>
    </source>
</evidence>
<sequence length="381" mass="42011">MIGSILRKELSITFKEKGTFFWLFVLPILFIVMFSAIFSNTSQEYAVRYYDADHSVASEQLLNLINQVEGFKLQNNSNEPLDDQLEGIRSGKISSLLVIPKGYGESLQSGATAKLELYRDAADDNASAPVSALLGNIVSQYKEVKLAAVLEELGQQGNAVENILTSPVELQEMKESAVKIDTVTQVVPGYTVMFVFFIMITMVRNFLRDKNSGMLARLSGTPMRSHHYLIGMWVPNIVVVLIQCTVLLLFGKIVYGLQLGDISAVALLICCLAVCCTGIGLMLSMLVRSENQGIGFVQIITMGGAIVGGLWFPYDFLPEFVRMIGKFTPQFWAQRGLQDVMLRGMHIDGIWLNATILLGIGFVGLGIALLGFRRFANGSMH</sequence>
<reference evidence="10 11" key="1">
    <citation type="submission" date="2016-05" db="EMBL/GenBank/DDBJ databases">
        <title>Paenibacillus oryzae. sp. nov., isolated from the rice root.</title>
        <authorList>
            <person name="Zhang J."/>
            <person name="Zhang X."/>
        </authorList>
    </citation>
    <scope>NUCLEOTIDE SEQUENCE [LARGE SCALE GENOMIC DNA]</scope>
    <source>
        <strain evidence="10 11">1DrF-4</strain>
    </source>
</reference>
<dbReference type="PROSITE" id="PS51012">
    <property type="entry name" value="ABC_TM2"/>
    <property type="match status" value="1"/>
</dbReference>
<dbReference type="AlphaFoldDB" id="A0A1A5YA31"/>
<comment type="similarity">
    <text evidence="2">Belongs to the ABC-2 integral membrane protein family.</text>
</comment>
<evidence type="ECO:0000256" key="4">
    <source>
        <dbReference type="ARBA" id="ARBA00022475"/>
    </source>
</evidence>
<evidence type="ECO:0000256" key="8">
    <source>
        <dbReference type="SAM" id="Phobius"/>
    </source>
</evidence>
<dbReference type="GO" id="GO:0005886">
    <property type="term" value="C:plasma membrane"/>
    <property type="evidence" value="ECO:0007669"/>
    <property type="project" value="UniProtKB-SubCell"/>
</dbReference>
<dbReference type="Gene3D" id="3.40.1710.10">
    <property type="entry name" value="abc type-2 transporter like domain"/>
    <property type="match status" value="1"/>
</dbReference>
<keyword evidence="7 8" id="KW-0472">Membrane</keyword>
<dbReference type="Pfam" id="PF12698">
    <property type="entry name" value="ABC2_membrane_3"/>
    <property type="match status" value="1"/>
</dbReference>
<dbReference type="GO" id="GO:0140359">
    <property type="term" value="F:ABC-type transporter activity"/>
    <property type="evidence" value="ECO:0007669"/>
    <property type="project" value="InterPro"/>
</dbReference>
<proteinExistence type="inferred from homology"/>